<reference evidence="1" key="1">
    <citation type="submission" date="2021-05" db="EMBL/GenBank/DDBJ databases">
        <authorList>
            <person name="Pan Q."/>
            <person name="Jouanno E."/>
            <person name="Zahm M."/>
            <person name="Klopp C."/>
            <person name="Cabau C."/>
            <person name="Louis A."/>
            <person name="Berthelot C."/>
            <person name="Parey E."/>
            <person name="Roest Crollius H."/>
            <person name="Montfort J."/>
            <person name="Robinson-Rechavi M."/>
            <person name="Bouchez O."/>
            <person name="Lampietro C."/>
            <person name="Lopez Roques C."/>
            <person name="Donnadieu C."/>
            <person name="Postlethwait J."/>
            <person name="Bobe J."/>
            <person name="Dillon D."/>
            <person name="Chandos A."/>
            <person name="von Hippel F."/>
            <person name="Guiguen Y."/>
        </authorList>
    </citation>
    <scope>NUCLEOTIDE SEQUENCE</scope>
    <source>
        <strain evidence="1">YG-Jan2019</strain>
    </source>
</reference>
<comment type="caution">
    <text evidence="1">The sequence shown here is derived from an EMBL/GenBank/DDBJ whole genome shotgun (WGS) entry which is preliminary data.</text>
</comment>
<gene>
    <name evidence="1" type="ORF">DPEC_G00321310</name>
</gene>
<protein>
    <submittedName>
        <fullName evidence="1">Uncharacterized protein</fullName>
    </submittedName>
</protein>
<proteinExistence type="predicted"/>
<dbReference type="EMBL" id="CM055758">
    <property type="protein sequence ID" value="KAJ7988217.1"/>
    <property type="molecule type" value="Genomic_DNA"/>
</dbReference>
<name>A0ACC2FAB2_DALPE</name>
<evidence type="ECO:0000313" key="1">
    <source>
        <dbReference type="EMBL" id="KAJ7988217.1"/>
    </source>
</evidence>
<organism evidence="1 2">
    <name type="scientific">Dallia pectoralis</name>
    <name type="common">Alaska blackfish</name>
    <dbReference type="NCBI Taxonomy" id="75939"/>
    <lineage>
        <taxon>Eukaryota</taxon>
        <taxon>Metazoa</taxon>
        <taxon>Chordata</taxon>
        <taxon>Craniata</taxon>
        <taxon>Vertebrata</taxon>
        <taxon>Euteleostomi</taxon>
        <taxon>Actinopterygii</taxon>
        <taxon>Neopterygii</taxon>
        <taxon>Teleostei</taxon>
        <taxon>Protacanthopterygii</taxon>
        <taxon>Esociformes</taxon>
        <taxon>Umbridae</taxon>
        <taxon>Dallia</taxon>
    </lineage>
</organism>
<sequence length="134" mass="14855">MSMKPYGIMGNNSSLHNHMTTTFLSAWLDCQLLRKLVGNYCLYYRGTTMLNSLLPSLAGPKVEDPNIFPGTCVLPRRYVSCTLRRYAIARGRVQTLACATIRSIRADQNLTTACNSELIYAAPCWSSSHITSAS</sequence>
<dbReference type="Proteomes" id="UP001157502">
    <property type="component" value="Chromosome 31"/>
</dbReference>
<evidence type="ECO:0000313" key="2">
    <source>
        <dbReference type="Proteomes" id="UP001157502"/>
    </source>
</evidence>
<accession>A0ACC2FAB2</accession>
<keyword evidence="2" id="KW-1185">Reference proteome</keyword>